<keyword evidence="3" id="KW-1185">Reference proteome</keyword>
<accession>A0A841L2S0</accession>
<dbReference type="RefSeq" id="WP_184197110.1">
    <property type="nucleotide sequence ID" value="NZ_JACIIV010000008.1"/>
</dbReference>
<evidence type="ECO:0000313" key="2">
    <source>
        <dbReference type="EMBL" id="MBB6227119.1"/>
    </source>
</evidence>
<name>A0A841L2S0_9SPHN</name>
<evidence type="ECO:0000313" key="3">
    <source>
        <dbReference type="Proteomes" id="UP000538147"/>
    </source>
</evidence>
<proteinExistence type="predicted"/>
<dbReference type="EMBL" id="JACIIV010000008">
    <property type="protein sequence ID" value="MBB6227119.1"/>
    <property type="molecule type" value="Genomic_DNA"/>
</dbReference>
<organism evidence="2 3">
    <name type="scientific">Polymorphobacter multimanifer</name>
    <dbReference type="NCBI Taxonomy" id="1070431"/>
    <lineage>
        <taxon>Bacteria</taxon>
        <taxon>Pseudomonadati</taxon>
        <taxon>Pseudomonadota</taxon>
        <taxon>Alphaproteobacteria</taxon>
        <taxon>Sphingomonadales</taxon>
        <taxon>Sphingosinicellaceae</taxon>
        <taxon>Polymorphobacter</taxon>
    </lineage>
</organism>
<feature type="transmembrane region" description="Helical" evidence="1">
    <location>
        <begin position="15"/>
        <end position="35"/>
    </location>
</feature>
<protein>
    <submittedName>
        <fullName evidence="2">Uncharacterized protein</fullName>
    </submittedName>
</protein>
<dbReference type="Proteomes" id="UP000538147">
    <property type="component" value="Unassembled WGS sequence"/>
</dbReference>
<comment type="caution">
    <text evidence="2">The sequence shown here is derived from an EMBL/GenBank/DDBJ whole genome shotgun (WGS) entry which is preliminary data.</text>
</comment>
<keyword evidence="1" id="KW-1133">Transmembrane helix</keyword>
<keyword evidence="1" id="KW-0472">Membrane</keyword>
<sequence>MSFLNPSAADRRKRFLIVGGASVAITALVMFAFLIENRSGYMKPDPKIIYAESWSADRTREDAIADQVATTQAREAKLAEARDYIDTLSGPARQAAQEQYDAYVAGGAIRKDVPYVPASEPPVM</sequence>
<reference evidence="2 3" key="1">
    <citation type="submission" date="2020-08" db="EMBL/GenBank/DDBJ databases">
        <title>Genomic Encyclopedia of Type Strains, Phase IV (KMG-IV): sequencing the most valuable type-strain genomes for metagenomic binning, comparative biology and taxonomic classification.</title>
        <authorList>
            <person name="Goeker M."/>
        </authorList>
    </citation>
    <scope>NUCLEOTIDE SEQUENCE [LARGE SCALE GENOMIC DNA]</scope>
    <source>
        <strain evidence="2 3">DSM 102189</strain>
    </source>
</reference>
<dbReference type="AlphaFoldDB" id="A0A841L2S0"/>
<gene>
    <name evidence="2" type="ORF">FHS79_001283</name>
</gene>
<evidence type="ECO:0000256" key="1">
    <source>
        <dbReference type="SAM" id="Phobius"/>
    </source>
</evidence>
<keyword evidence="1" id="KW-0812">Transmembrane</keyword>